<protein>
    <submittedName>
        <fullName evidence="3">Acyl carrier protein</fullName>
    </submittedName>
</protein>
<dbReference type="Gene3D" id="1.10.1200.10">
    <property type="entry name" value="ACP-like"/>
    <property type="match status" value="1"/>
</dbReference>
<keyword evidence="4" id="KW-1185">Reference proteome</keyword>
<reference evidence="3 4" key="1">
    <citation type="submission" date="2020-03" db="EMBL/GenBank/DDBJ databases">
        <title>WGS of actinomycetes isolated from Thailand.</title>
        <authorList>
            <person name="Thawai C."/>
        </authorList>
    </citation>
    <scope>NUCLEOTIDE SEQUENCE [LARGE SCALE GENOMIC DNA]</scope>
    <source>
        <strain evidence="3 4">NBRC 13905</strain>
    </source>
</reference>
<dbReference type="EMBL" id="JAATEL010000003">
    <property type="protein sequence ID" value="NJP13574.1"/>
    <property type="molecule type" value="Genomic_DNA"/>
</dbReference>
<evidence type="ECO:0000256" key="1">
    <source>
        <dbReference type="SAM" id="MobiDB-lite"/>
    </source>
</evidence>
<evidence type="ECO:0000259" key="2">
    <source>
        <dbReference type="Pfam" id="PF00550"/>
    </source>
</evidence>
<feature type="domain" description="Carrier" evidence="2">
    <location>
        <begin position="10"/>
        <end position="58"/>
    </location>
</feature>
<name>A0ABX0YNN9_STRTL</name>
<organism evidence="3 4">
    <name type="scientific">Streptomyces thermoviolaceus subsp. thermoviolaceus</name>
    <dbReference type="NCBI Taxonomy" id="66860"/>
    <lineage>
        <taxon>Bacteria</taxon>
        <taxon>Bacillati</taxon>
        <taxon>Actinomycetota</taxon>
        <taxon>Actinomycetes</taxon>
        <taxon>Kitasatosporales</taxon>
        <taxon>Streptomycetaceae</taxon>
        <taxon>Streptomyces</taxon>
    </lineage>
</organism>
<dbReference type="InterPro" id="IPR009081">
    <property type="entry name" value="PP-bd_ACP"/>
</dbReference>
<dbReference type="SUPFAM" id="SSF47336">
    <property type="entry name" value="ACP-like"/>
    <property type="match status" value="1"/>
</dbReference>
<dbReference type="RefSeq" id="WP_168130989.1">
    <property type="nucleotide sequence ID" value="NZ_BMVZ01000001.1"/>
</dbReference>
<feature type="region of interest" description="Disordered" evidence="1">
    <location>
        <begin position="53"/>
        <end position="103"/>
    </location>
</feature>
<accession>A0ABX0YNN9</accession>
<dbReference type="InterPro" id="IPR036736">
    <property type="entry name" value="ACP-like_sf"/>
</dbReference>
<dbReference type="Proteomes" id="UP000635996">
    <property type="component" value="Unassembled WGS sequence"/>
</dbReference>
<evidence type="ECO:0000313" key="4">
    <source>
        <dbReference type="Proteomes" id="UP000635996"/>
    </source>
</evidence>
<sequence>MTAQRNLASEKLREIVATVLELEPSEVGESDPWVDELGMTSLEKLEAITRIQEAFGTPPDTAAGGGDRLGGRRARRPRPGGPRGRAGRPGRASGAEPDRRRRG</sequence>
<comment type="caution">
    <text evidence="3">The sequence shown here is derived from an EMBL/GenBank/DDBJ whole genome shotgun (WGS) entry which is preliminary data.</text>
</comment>
<dbReference type="Pfam" id="PF00550">
    <property type="entry name" value="PP-binding"/>
    <property type="match status" value="1"/>
</dbReference>
<evidence type="ECO:0000313" key="3">
    <source>
        <dbReference type="EMBL" id="NJP13574.1"/>
    </source>
</evidence>
<proteinExistence type="predicted"/>
<gene>
    <name evidence="3" type="ORF">HCJ95_04515</name>
</gene>